<evidence type="ECO:0000313" key="1">
    <source>
        <dbReference type="EMBL" id="NVI43238.1"/>
    </source>
</evidence>
<organism evidence="1">
    <name type="scientific">Bradyrhizobium septentrionale</name>
    <dbReference type="NCBI Taxonomy" id="1404411"/>
    <lineage>
        <taxon>Bacteria</taxon>
        <taxon>Pseudomonadati</taxon>
        <taxon>Pseudomonadota</taxon>
        <taxon>Alphaproteobacteria</taxon>
        <taxon>Hyphomicrobiales</taxon>
        <taxon>Nitrobacteraceae</taxon>
        <taxon>Bradyrhizobium</taxon>
    </lineage>
</organism>
<dbReference type="RefSeq" id="WP_166209093.1">
    <property type="nucleotide sequence ID" value="NZ_CP088285.1"/>
</dbReference>
<dbReference type="SUPFAM" id="SSF55331">
    <property type="entry name" value="Tautomerase/MIF"/>
    <property type="match status" value="1"/>
</dbReference>
<dbReference type="InterPro" id="IPR014347">
    <property type="entry name" value="Tautomerase/MIF_sf"/>
</dbReference>
<dbReference type="PANTHER" id="PTHR38460">
    <property type="entry name" value="TAUTOMERASE YOLI-RELATED"/>
    <property type="match status" value="1"/>
</dbReference>
<dbReference type="Proteomes" id="UP001432046">
    <property type="component" value="Chromosome"/>
</dbReference>
<dbReference type="PANTHER" id="PTHR38460:SF1">
    <property type="entry name" value="TAUTOMERASE YOLI-RELATED"/>
    <property type="match status" value="1"/>
</dbReference>
<dbReference type="Pfam" id="PF14552">
    <property type="entry name" value="Tautomerase_2"/>
    <property type="match status" value="1"/>
</dbReference>
<dbReference type="InterPro" id="IPR037479">
    <property type="entry name" value="Tauto_MSAD"/>
</dbReference>
<dbReference type="AlphaFoldDB" id="A0A973VWH6"/>
<accession>A0A973VWH6</accession>
<dbReference type="EMBL" id="JAAOLE020000001">
    <property type="protein sequence ID" value="NVI43238.1"/>
    <property type="molecule type" value="Genomic_DNA"/>
</dbReference>
<reference evidence="2" key="2">
    <citation type="journal article" date="2021" name="Int. J. Syst. Evol. Microbiol.">
        <title>Bradyrhizobium septentrionale sp. nov. (sv. septentrionale) and Bradyrhizobium quebecense sp. nov. (sv. septentrionale) associated with legumes native to Canada possess rearranged symbiosis genes and numerous insertion sequences.</title>
        <authorList>
            <person name="Bromfield E.S.P."/>
            <person name="Cloutier S."/>
        </authorList>
    </citation>
    <scope>NUCLEOTIDE SEQUENCE</scope>
    <source>
        <strain evidence="2">5S5</strain>
    </source>
</reference>
<reference evidence="1" key="1">
    <citation type="submission" date="2020-06" db="EMBL/GenBank/DDBJ databases">
        <title>Whole Genome Sequence of Bradyrhizobium sp. Strain 1S1.</title>
        <authorList>
            <person name="Bromfield E.S.P."/>
            <person name="Cloutier S."/>
        </authorList>
    </citation>
    <scope>NUCLEOTIDE SEQUENCE [LARGE SCALE GENOMIC DNA]</scope>
    <source>
        <strain evidence="1">1S1</strain>
    </source>
</reference>
<protein>
    <submittedName>
        <fullName evidence="1">Tautomerase family protein</fullName>
    </submittedName>
</protein>
<gene>
    <name evidence="1" type="ORF">HAP48_009340</name>
    <name evidence="2" type="ORF">WDK88_10405</name>
</gene>
<keyword evidence="3" id="KW-1185">Reference proteome</keyword>
<reference evidence="2" key="3">
    <citation type="submission" date="2024-03" db="EMBL/GenBank/DDBJ databases">
        <authorList>
            <person name="Bromfield E.S.P."/>
            <person name="Cloutier S."/>
        </authorList>
    </citation>
    <scope>NUCLEOTIDE SEQUENCE</scope>
    <source>
        <strain evidence="2">5S5</strain>
    </source>
</reference>
<sequence length="127" mass="14607">MPFVRIDLKRGKSADYRKTLGEIVYRAMLDVINVPQNDKFQIITEHDRGDLNYAESYLGNSYSDDLIFIQITLNAGRTVEMKKAFYKRIVDDFQSQLQGRPDDIFVSLVEVAKENWSFGNGIAQYAS</sequence>
<evidence type="ECO:0000313" key="2">
    <source>
        <dbReference type="EMBL" id="WXC81964.1"/>
    </source>
</evidence>
<proteinExistence type="predicted"/>
<name>A0A973VWH6_9BRAD</name>
<dbReference type="Gene3D" id="3.30.429.10">
    <property type="entry name" value="Macrophage Migration Inhibitory Factor"/>
    <property type="match status" value="1"/>
</dbReference>
<dbReference type="EMBL" id="CP147711">
    <property type="protein sequence ID" value="WXC81964.1"/>
    <property type="molecule type" value="Genomic_DNA"/>
</dbReference>
<evidence type="ECO:0000313" key="3">
    <source>
        <dbReference type="Proteomes" id="UP001432046"/>
    </source>
</evidence>